<feature type="region of interest" description="Disordered" evidence="1">
    <location>
        <begin position="128"/>
        <end position="162"/>
    </location>
</feature>
<sequence length="162" mass="17169">MSNRRILVLVVAVLALVTPLAAPPVAAQDEEADSWIDDQGCQYDRMDFGATIWSCPDGSSGADWEDGSGNENAASGCSREWSSEGGTVNWFCPDGSSGFDEPDGSGGETTVDDYVRTWDSSRTIISDSCSVPVDDQEEGEPPGSFVDQEGCDVTVADDGQRT</sequence>
<name>A0A382SYL1_9ZZZZ</name>
<dbReference type="AlphaFoldDB" id="A0A382SYL1"/>
<gene>
    <name evidence="2" type="ORF">METZ01_LOCUS367171</name>
</gene>
<organism evidence="2">
    <name type="scientific">marine metagenome</name>
    <dbReference type="NCBI Taxonomy" id="408172"/>
    <lineage>
        <taxon>unclassified sequences</taxon>
        <taxon>metagenomes</taxon>
        <taxon>ecological metagenomes</taxon>
    </lineage>
</organism>
<feature type="region of interest" description="Disordered" evidence="1">
    <location>
        <begin position="59"/>
        <end position="79"/>
    </location>
</feature>
<evidence type="ECO:0000256" key="1">
    <source>
        <dbReference type="SAM" id="MobiDB-lite"/>
    </source>
</evidence>
<reference evidence="2" key="1">
    <citation type="submission" date="2018-05" db="EMBL/GenBank/DDBJ databases">
        <authorList>
            <person name="Lanie J.A."/>
            <person name="Ng W.-L."/>
            <person name="Kazmierczak K.M."/>
            <person name="Andrzejewski T.M."/>
            <person name="Davidsen T.M."/>
            <person name="Wayne K.J."/>
            <person name="Tettelin H."/>
            <person name="Glass J.I."/>
            <person name="Rusch D."/>
            <person name="Podicherti R."/>
            <person name="Tsui H.-C.T."/>
            <person name="Winkler M.E."/>
        </authorList>
    </citation>
    <scope>NUCLEOTIDE SEQUENCE</scope>
</reference>
<protein>
    <submittedName>
        <fullName evidence="2">Uncharacterized protein</fullName>
    </submittedName>
</protein>
<feature type="non-terminal residue" evidence="2">
    <location>
        <position position="162"/>
    </location>
</feature>
<dbReference type="EMBL" id="UINC01132171">
    <property type="protein sequence ID" value="SVD14317.1"/>
    <property type="molecule type" value="Genomic_DNA"/>
</dbReference>
<evidence type="ECO:0000313" key="2">
    <source>
        <dbReference type="EMBL" id="SVD14317.1"/>
    </source>
</evidence>
<accession>A0A382SYL1</accession>
<proteinExistence type="predicted"/>